<protein>
    <submittedName>
        <fullName evidence="2">Uncharacterized protein</fullName>
    </submittedName>
</protein>
<evidence type="ECO:0000313" key="2">
    <source>
        <dbReference type="EMBL" id="CAE7734984.1"/>
    </source>
</evidence>
<dbReference type="Proteomes" id="UP000601435">
    <property type="component" value="Unassembled WGS sequence"/>
</dbReference>
<comment type="caution">
    <text evidence="2">The sequence shown here is derived from an EMBL/GenBank/DDBJ whole genome shotgun (WGS) entry which is preliminary data.</text>
</comment>
<keyword evidence="1" id="KW-0175">Coiled coil</keyword>
<feature type="non-terminal residue" evidence="2">
    <location>
        <position position="90"/>
    </location>
</feature>
<feature type="non-terminal residue" evidence="2">
    <location>
        <position position="1"/>
    </location>
</feature>
<gene>
    <name evidence="2" type="ORF">SNEC2469_LOCUS21245</name>
</gene>
<evidence type="ECO:0000256" key="1">
    <source>
        <dbReference type="SAM" id="Coils"/>
    </source>
</evidence>
<sequence length="90" mass="10220">LHNENERLRQQRIADAEEYARKCKQAQDEMLEAMEEAARRKKARQDEDKAFAMAGEQAADDAEARNRAAVQARMDQIERNCQTIGADIAG</sequence>
<name>A0A812XLN7_9DINO</name>
<dbReference type="AlphaFoldDB" id="A0A812XLN7"/>
<keyword evidence="3" id="KW-1185">Reference proteome</keyword>
<proteinExistence type="predicted"/>
<dbReference type="EMBL" id="CAJNJA010037556">
    <property type="protein sequence ID" value="CAE7734984.1"/>
    <property type="molecule type" value="Genomic_DNA"/>
</dbReference>
<evidence type="ECO:0000313" key="3">
    <source>
        <dbReference type="Proteomes" id="UP000601435"/>
    </source>
</evidence>
<organism evidence="2 3">
    <name type="scientific">Symbiodinium necroappetens</name>
    <dbReference type="NCBI Taxonomy" id="1628268"/>
    <lineage>
        <taxon>Eukaryota</taxon>
        <taxon>Sar</taxon>
        <taxon>Alveolata</taxon>
        <taxon>Dinophyceae</taxon>
        <taxon>Suessiales</taxon>
        <taxon>Symbiodiniaceae</taxon>
        <taxon>Symbiodinium</taxon>
    </lineage>
</organism>
<accession>A0A812XLN7</accession>
<reference evidence="2" key="1">
    <citation type="submission" date="2021-02" db="EMBL/GenBank/DDBJ databases">
        <authorList>
            <person name="Dougan E. K."/>
            <person name="Rhodes N."/>
            <person name="Thang M."/>
            <person name="Chan C."/>
        </authorList>
    </citation>
    <scope>NUCLEOTIDE SEQUENCE</scope>
</reference>
<feature type="coiled-coil region" evidence="1">
    <location>
        <begin position="9"/>
        <end position="44"/>
    </location>
</feature>